<dbReference type="PANTHER" id="PTHR10656:SF78">
    <property type="entry name" value="CYCLIC GMP-AMP SYNTHASE-LIKE"/>
    <property type="match status" value="1"/>
</dbReference>
<keyword evidence="7" id="KW-0472">Membrane</keyword>
<reference evidence="10" key="3">
    <citation type="submission" date="2025-09" db="UniProtKB">
        <authorList>
            <consortium name="Ensembl"/>
        </authorList>
    </citation>
    <scope>IDENTIFICATION</scope>
</reference>
<dbReference type="SMART" id="SM01265">
    <property type="entry name" value="Mab-21"/>
    <property type="match status" value="1"/>
</dbReference>
<protein>
    <submittedName>
        <fullName evidence="10">Cyclic GMP-AMP synthase-like</fullName>
    </submittedName>
</protein>
<keyword evidence="11" id="KW-1185">Reference proteome</keyword>
<dbReference type="InterPro" id="IPR046906">
    <property type="entry name" value="Mab-21_HhH/H2TH-like"/>
</dbReference>
<dbReference type="Gene3D" id="1.10.1410.40">
    <property type="match status" value="1"/>
</dbReference>
<dbReference type="Pfam" id="PF20266">
    <property type="entry name" value="Mab-21_C"/>
    <property type="match status" value="1"/>
</dbReference>
<comment type="similarity">
    <text evidence="2">Belongs to the ITPRIP family.</text>
</comment>
<feature type="domain" description="Mab-21-like nucleotidyltransferase" evidence="8">
    <location>
        <begin position="63"/>
        <end position="232"/>
    </location>
</feature>
<dbReference type="InterPro" id="IPR026250">
    <property type="entry name" value="ITPRIP-like"/>
</dbReference>
<dbReference type="Ensembl" id="ENSECRT00000028260.1">
    <property type="protein sequence ID" value="ENSECRP00000027683.1"/>
    <property type="gene ID" value="ENSECRG00000018745.1"/>
</dbReference>
<evidence type="ECO:0000259" key="9">
    <source>
        <dbReference type="Pfam" id="PF20266"/>
    </source>
</evidence>
<keyword evidence="5" id="KW-0732">Signal</keyword>
<feature type="domain" description="Mab-21-like HhH/H2TH-like" evidence="9">
    <location>
        <begin position="240"/>
        <end position="318"/>
    </location>
</feature>
<dbReference type="AlphaFoldDB" id="A0A8C4T9Z4"/>
<dbReference type="InterPro" id="IPR024810">
    <property type="entry name" value="MAB21L/cGLR"/>
</dbReference>
<accession>A0A8C4T9Z4</accession>
<sequence>MMSTLEMLEELYQSKVDFNVTDFISYKSKAEHVVTTLLAAVQKHVKPRDPKIHLKPIGTGSAFEGVKVKPDLEFDFMVPIEITWDQIIFSDKNPVIPVCFGVIQIETPRSTVSMLQFTSIWAKDLDFKEKFCVPFHWYPHVLSAEKIQRWFQAMCAHTLPELAMHFPGFNFRFRTSGPARTLVFDWLGKEVNVDIVPAVPYRGVFLVAKMTSNFGEAAWRLSFSTTEKAFFNSLPENSCYFKCLKILKYLRENDKRMCSSSQLSSSCPSFYLKTAFFHQVLQTNGYTWKNHNLEARIKGLLIYLAKCMTQQHLPHMFVGNKVLEGRYESWLWDVPREFFHFNETNLLKDVNSETLDQIRCRLIYIHDHFEQVLQQSHTYSTQLSPRILPLESSTEIRAPTGQVRVVGRSYGTVYGAHHSPPTFPGYNYTSQGSFQECCEMLGKVVCLVFLFIILYHLLQHKRGENLG</sequence>
<comment type="similarity">
    <text evidence="3">Belongs to the mab-21 family.</text>
</comment>
<comment type="subcellular location">
    <subcellularLocation>
        <location evidence="1">Membrane</location>
        <topology evidence="1">Single-pass type I membrane protein</topology>
    </subcellularLocation>
</comment>
<evidence type="ECO:0000313" key="10">
    <source>
        <dbReference type="Ensembl" id="ENSECRP00000027683.1"/>
    </source>
</evidence>
<evidence type="ECO:0000256" key="7">
    <source>
        <dbReference type="ARBA" id="ARBA00023136"/>
    </source>
</evidence>
<evidence type="ECO:0000259" key="8">
    <source>
        <dbReference type="Pfam" id="PF03281"/>
    </source>
</evidence>
<dbReference type="InterPro" id="IPR046903">
    <property type="entry name" value="Mab-21-like_nuc_Trfase"/>
</dbReference>
<evidence type="ECO:0000313" key="11">
    <source>
        <dbReference type="Proteomes" id="UP000694620"/>
    </source>
</evidence>
<dbReference type="PRINTS" id="PR02107">
    <property type="entry name" value="INOS145TPRIP"/>
</dbReference>
<keyword evidence="6" id="KW-1133">Transmembrane helix</keyword>
<keyword evidence="4" id="KW-0812">Transmembrane</keyword>
<evidence type="ECO:0000256" key="4">
    <source>
        <dbReference type="ARBA" id="ARBA00022692"/>
    </source>
</evidence>
<reference evidence="10" key="2">
    <citation type="submission" date="2025-08" db="UniProtKB">
        <authorList>
            <consortium name="Ensembl"/>
        </authorList>
    </citation>
    <scope>IDENTIFICATION</scope>
</reference>
<dbReference type="PANTHER" id="PTHR10656">
    <property type="entry name" value="CELL FATE DETERMINING PROTEIN MAB21-RELATED"/>
    <property type="match status" value="1"/>
</dbReference>
<evidence type="ECO:0000256" key="2">
    <source>
        <dbReference type="ARBA" id="ARBA00005554"/>
    </source>
</evidence>
<evidence type="ECO:0000256" key="1">
    <source>
        <dbReference type="ARBA" id="ARBA00004479"/>
    </source>
</evidence>
<evidence type="ECO:0000256" key="3">
    <source>
        <dbReference type="ARBA" id="ARBA00008307"/>
    </source>
</evidence>
<dbReference type="Proteomes" id="UP000694620">
    <property type="component" value="Chromosome 14"/>
</dbReference>
<dbReference type="GeneTree" id="ENSGT01050000244827"/>
<evidence type="ECO:0000256" key="5">
    <source>
        <dbReference type="ARBA" id="ARBA00022729"/>
    </source>
</evidence>
<evidence type="ECO:0000256" key="6">
    <source>
        <dbReference type="ARBA" id="ARBA00022989"/>
    </source>
</evidence>
<dbReference type="Pfam" id="PF03281">
    <property type="entry name" value="Mab-21"/>
    <property type="match status" value="1"/>
</dbReference>
<name>A0A8C4T9Z4_ERPCA</name>
<organism evidence="10 11">
    <name type="scientific">Erpetoichthys calabaricus</name>
    <name type="common">Rope fish</name>
    <name type="synonym">Calamoichthys calabaricus</name>
    <dbReference type="NCBI Taxonomy" id="27687"/>
    <lineage>
        <taxon>Eukaryota</taxon>
        <taxon>Metazoa</taxon>
        <taxon>Chordata</taxon>
        <taxon>Craniata</taxon>
        <taxon>Vertebrata</taxon>
        <taxon>Euteleostomi</taxon>
        <taxon>Actinopterygii</taxon>
        <taxon>Polypteriformes</taxon>
        <taxon>Polypteridae</taxon>
        <taxon>Erpetoichthys</taxon>
    </lineage>
</organism>
<dbReference type="GO" id="GO:0016020">
    <property type="term" value="C:membrane"/>
    <property type="evidence" value="ECO:0007669"/>
    <property type="project" value="UniProtKB-SubCell"/>
</dbReference>
<reference evidence="10" key="1">
    <citation type="submission" date="2021-06" db="EMBL/GenBank/DDBJ databases">
        <authorList>
            <consortium name="Wellcome Sanger Institute Data Sharing"/>
        </authorList>
    </citation>
    <scope>NUCLEOTIDE SEQUENCE [LARGE SCALE GENOMIC DNA]</scope>
</reference>
<proteinExistence type="inferred from homology"/>